<protein>
    <submittedName>
        <fullName evidence="1">Uncharacterized protein</fullName>
    </submittedName>
</protein>
<dbReference type="EMBL" id="RJVG01000005">
    <property type="protein sequence ID" value="ROR28203.1"/>
    <property type="molecule type" value="Genomic_DNA"/>
</dbReference>
<reference evidence="1 2" key="1">
    <citation type="submission" date="2018-11" db="EMBL/GenBank/DDBJ databases">
        <title>Genomic Encyclopedia of Type Strains, Phase IV (KMG-IV): sequencing the most valuable type-strain genomes for metagenomic binning, comparative biology and taxonomic classification.</title>
        <authorList>
            <person name="Goeker M."/>
        </authorList>
    </citation>
    <scope>NUCLEOTIDE SEQUENCE [LARGE SCALE GENOMIC DNA]</scope>
    <source>
        <strain evidence="1 2">DSM 26537</strain>
    </source>
</reference>
<evidence type="ECO:0000313" key="1">
    <source>
        <dbReference type="EMBL" id="ROR28203.1"/>
    </source>
</evidence>
<comment type="caution">
    <text evidence="1">The sequence shown here is derived from an EMBL/GenBank/DDBJ whole genome shotgun (WGS) entry which is preliminary data.</text>
</comment>
<evidence type="ECO:0000313" key="2">
    <source>
        <dbReference type="Proteomes" id="UP000273083"/>
    </source>
</evidence>
<organism evidence="1 2">
    <name type="scientific">Mobilisporobacter senegalensis</name>
    <dbReference type="NCBI Taxonomy" id="1329262"/>
    <lineage>
        <taxon>Bacteria</taxon>
        <taxon>Bacillati</taxon>
        <taxon>Bacillota</taxon>
        <taxon>Clostridia</taxon>
        <taxon>Lachnospirales</taxon>
        <taxon>Lachnospiraceae</taxon>
        <taxon>Mobilisporobacter</taxon>
    </lineage>
</organism>
<dbReference type="OrthoDB" id="2048008at2"/>
<dbReference type="Proteomes" id="UP000273083">
    <property type="component" value="Unassembled WGS sequence"/>
</dbReference>
<dbReference type="RefSeq" id="WP_123609382.1">
    <property type="nucleotide sequence ID" value="NZ_RJVG01000005.1"/>
</dbReference>
<name>A0A3N1XND3_9FIRM</name>
<proteinExistence type="predicted"/>
<dbReference type="AlphaFoldDB" id="A0A3N1XND3"/>
<sequence length="182" mass="21530">MIIDIDIKIADGDGNLLHRLEKHIDKFDYTNEKINFNLDMGKNFEYFLSEYMSYSGRVIREKLIHTGENPLILNMVEPNDMEQEMNRSKESRNQMSEHEVEYRISIGKSHVFTGKFPFEHPAPIRTLEDDLNSYDIDNYEENWNITSAMTRAIEKYESNFYLINSQNDHEEKAYITVMGLDE</sequence>
<gene>
    <name evidence="1" type="ORF">EDD66_105142</name>
</gene>
<accession>A0A3N1XND3</accession>
<keyword evidence="2" id="KW-1185">Reference proteome</keyword>